<dbReference type="RefSeq" id="WP_054724293.1">
    <property type="nucleotide sequence ID" value="NZ_CP012898.1"/>
</dbReference>
<keyword evidence="1" id="KW-0472">Membrane</keyword>
<dbReference type="AlphaFoldDB" id="A0A0P0D056"/>
<dbReference type="PANTHER" id="PTHR37947">
    <property type="entry name" value="BLL2462 PROTEIN"/>
    <property type="match status" value="1"/>
</dbReference>
<dbReference type="EMBL" id="CP012898">
    <property type="protein sequence ID" value="ALJ03999.1"/>
    <property type="molecule type" value="Genomic_DNA"/>
</dbReference>
<evidence type="ECO:0000313" key="3">
    <source>
        <dbReference type="Proteomes" id="UP000057981"/>
    </source>
</evidence>
<evidence type="ECO:0000256" key="1">
    <source>
        <dbReference type="SAM" id="Phobius"/>
    </source>
</evidence>
<dbReference type="KEGG" id="ahz:APS56_02000"/>
<keyword evidence="3" id="KW-1185">Reference proteome</keyword>
<sequence>MSYETLIYIILAGIIALFIALFQYKFKSKIRYKLSAVFIFLRFVTFFSVFLLLINPKFEQLIVFEEKPNLVIAIDNSSSIKHLKYDKEVLELIESLKNNSELADKFNIDYYTFGKSLNNSDSITFSESETNIDNTFTQLAQIYKNTISPTILISDGNQTYGNDYQFVSQSYDQPIYPVITGDTITYVDLKIQQLNVNRYAYLKNEFPVEAILVYNGHQTIHTNFDIYAGANKVFSKTVRFTKDDNSEIINVVLPADKVGIATYKAILAPIVTEKNTINNTKNFAIEIIDQKTNIALVSDLLHPDLGMFKKSIESNEQRAVSLLKPNEVINHVNDFQLFILYQPNNTFKNVIELLNKLNANRLMVVGTKTDLNFLNTISENYQYEITNQTEDFQGKQNFNYKPFTIDELNFESFPPLKSNYGSVTFASSFETLLNKKINNVTTESPLLATFEIQGRKEGVLLGENIWKWRAQSFLNNESFNEFDNFISKLIQYLASNKQRSRLNVDFESFYDGNQNVVINAQVFDKNYEFDTRENLTIKIKDLISNEEKSFSFVFKNNNTYQVDLSNLPASQYSFTVKADYGNISKSGTFQILEYDVEQQFLNAHVTKLQQLATNQGATSFFIANTESLATHLLADVRYKPIQKSHKNSIPLIDWNYLLFLIALSLSIEWFLRKFNGLT</sequence>
<keyword evidence="1" id="KW-1133">Transmembrane helix</keyword>
<feature type="transmembrane region" description="Helical" evidence="1">
    <location>
        <begin position="6"/>
        <end position="24"/>
    </location>
</feature>
<reference evidence="2 3" key="1">
    <citation type="submission" date="2015-10" db="EMBL/GenBank/DDBJ databases">
        <authorList>
            <person name="Gilbert D.G."/>
        </authorList>
    </citation>
    <scope>NUCLEOTIDE SEQUENCE [LARGE SCALE GENOMIC DNA]</scope>
    <source>
        <strain evidence="3">HZ-22</strain>
    </source>
</reference>
<proteinExistence type="predicted"/>
<dbReference type="STRING" id="1736674.APS56_02000"/>
<evidence type="ECO:0008006" key="4">
    <source>
        <dbReference type="Google" id="ProtNLM"/>
    </source>
</evidence>
<keyword evidence="1" id="KW-0812">Transmembrane</keyword>
<accession>A0A0P0D056</accession>
<dbReference type="Proteomes" id="UP000057981">
    <property type="component" value="Chromosome"/>
</dbReference>
<dbReference type="PANTHER" id="PTHR37947:SF1">
    <property type="entry name" value="BLL2462 PROTEIN"/>
    <property type="match status" value="1"/>
</dbReference>
<organism evidence="2 3">
    <name type="scientific">Pseudalgibacter alginicilyticus</name>
    <dbReference type="NCBI Taxonomy" id="1736674"/>
    <lineage>
        <taxon>Bacteria</taxon>
        <taxon>Pseudomonadati</taxon>
        <taxon>Bacteroidota</taxon>
        <taxon>Flavobacteriia</taxon>
        <taxon>Flavobacteriales</taxon>
        <taxon>Flavobacteriaceae</taxon>
        <taxon>Pseudalgibacter</taxon>
    </lineage>
</organism>
<dbReference type="PATRIC" id="fig|1736674.3.peg.416"/>
<feature type="transmembrane region" description="Helical" evidence="1">
    <location>
        <begin position="36"/>
        <end position="54"/>
    </location>
</feature>
<evidence type="ECO:0000313" key="2">
    <source>
        <dbReference type="EMBL" id="ALJ03999.1"/>
    </source>
</evidence>
<name>A0A0P0D056_9FLAO</name>
<protein>
    <recommendedName>
        <fullName evidence="4">VWA domain-containing protein</fullName>
    </recommendedName>
</protein>
<dbReference type="OrthoDB" id="9763076at2"/>
<gene>
    <name evidence="2" type="ORF">APS56_02000</name>
</gene>